<dbReference type="GO" id="GO:0005737">
    <property type="term" value="C:cytoplasm"/>
    <property type="evidence" value="ECO:0007669"/>
    <property type="project" value="TreeGrafter"/>
</dbReference>
<dbReference type="Gene3D" id="1.10.510.10">
    <property type="entry name" value="Transferase(Phosphotransferase) domain 1"/>
    <property type="match status" value="1"/>
</dbReference>
<dbReference type="InterPro" id="IPR011009">
    <property type="entry name" value="Kinase-like_dom_sf"/>
</dbReference>
<evidence type="ECO:0000256" key="1">
    <source>
        <dbReference type="ARBA" id="ARBA00022741"/>
    </source>
</evidence>
<dbReference type="EMBL" id="SDEE01001009">
    <property type="protein sequence ID" value="RXW13116.1"/>
    <property type="molecule type" value="Genomic_DNA"/>
</dbReference>
<proteinExistence type="predicted"/>
<dbReference type="GO" id="GO:0035556">
    <property type="term" value="P:intracellular signal transduction"/>
    <property type="evidence" value="ECO:0007669"/>
    <property type="project" value="TreeGrafter"/>
</dbReference>
<dbReference type="PANTHER" id="PTHR24346:SF76">
    <property type="entry name" value="NON-SPECIFIC SERINE_THREONINE PROTEIN KINASE"/>
    <property type="match status" value="1"/>
</dbReference>
<dbReference type="InterPro" id="IPR008271">
    <property type="entry name" value="Ser/Thr_kinase_AS"/>
</dbReference>
<organism evidence="4 5">
    <name type="scientific">Candolleomyces aberdarensis</name>
    <dbReference type="NCBI Taxonomy" id="2316362"/>
    <lineage>
        <taxon>Eukaryota</taxon>
        <taxon>Fungi</taxon>
        <taxon>Dikarya</taxon>
        <taxon>Basidiomycota</taxon>
        <taxon>Agaricomycotina</taxon>
        <taxon>Agaricomycetes</taxon>
        <taxon>Agaricomycetidae</taxon>
        <taxon>Agaricales</taxon>
        <taxon>Agaricineae</taxon>
        <taxon>Psathyrellaceae</taxon>
        <taxon>Candolleomyces</taxon>
    </lineage>
</organism>
<dbReference type="Pfam" id="PF00069">
    <property type="entry name" value="Pkinase"/>
    <property type="match status" value="1"/>
</dbReference>
<name>A0A4Q2D3Q8_9AGAR</name>
<dbReference type="PANTHER" id="PTHR24346">
    <property type="entry name" value="MAP/MICROTUBULE AFFINITY-REGULATING KINASE"/>
    <property type="match status" value="1"/>
</dbReference>
<dbReference type="OrthoDB" id="6513151at2759"/>
<dbReference type="SMART" id="SM00220">
    <property type="entry name" value="S_TKc"/>
    <property type="match status" value="1"/>
</dbReference>
<feature type="domain" description="Protein kinase" evidence="3">
    <location>
        <begin position="216"/>
        <end position="404"/>
    </location>
</feature>
<dbReference type="PROSITE" id="PS00108">
    <property type="entry name" value="PROTEIN_KINASE_ST"/>
    <property type="match status" value="1"/>
</dbReference>
<dbReference type="SUPFAM" id="SSF56112">
    <property type="entry name" value="Protein kinase-like (PK-like)"/>
    <property type="match status" value="1"/>
</dbReference>
<gene>
    <name evidence="4" type="ORF">EST38_g12739</name>
</gene>
<keyword evidence="1" id="KW-0547">Nucleotide-binding</keyword>
<dbReference type="STRING" id="2316362.A0A4Q2D3Q8"/>
<evidence type="ECO:0000313" key="4">
    <source>
        <dbReference type="EMBL" id="RXW13116.1"/>
    </source>
</evidence>
<dbReference type="GO" id="GO:0005524">
    <property type="term" value="F:ATP binding"/>
    <property type="evidence" value="ECO:0007669"/>
    <property type="project" value="UniProtKB-KW"/>
</dbReference>
<reference evidence="4 5" key="1">
    <citation type="submission" date="2019-01" db="EMBL/GenBank/DDBJ databases">
        <title>Draft genome sequence of Psathyrella aberdarensis IHI B618.</title>
        <authorList>
            <person name="Buettner E."/>
            <person name="Kellner H."/>
        </authorList>
    </citation>
    <scope>NUCLEOTIDE SEQUENCE [LARGE SCALE GENOMIC DNA]</scope>
    <source>
        <strain evidence="4 5">IHI B618</strain>
    </source>
</reference>
<evidence type="ECO:0000259" key="3">
    <source>
        <dbReference type="PROSITE" id="PS50011"/>
    </source>
</evidence>
<comment type="caution">
    <text evidence="4">The sequence shown here is derived from an EMBL/GenBank/DDBJ whole genome shotgun (WGS) entry which is preliminary data.</text>
</comment>
<dbReference type="PROSITE" id="PS50011">
    <property type="entry name" value="PROTEIN_KINASE_DOM"/>
    <property type="match status" value="1"/>
</dbReference>
<dbReference type="Proteomes" id="UP000290288">
    <property type="component" value="Unassembled WGS sequence"/>
</dbReference>
<evidence type="ECO:0000313" key="5">
    <source>
        <dbReference type="Proteomes" id="UP000290288"/>
    </source>
</evidence>
<dbReference type="GO" id="GO:0004674">
    <property type="term" value="F:protein serine/threonine kinase activity"/>
    <property type="evidence" value="ECO:0007669"/>
    <property type="project" value="TreeGrafter"/>
</dbReference>
<keyword evidence="5" id="KW-1185">Reference proteome</keyword>
<sequence>MILPAGGLVESAEDVGEGNDKLKAPTFLHNVITVTDVLFSIAETIPVVGTPIKGALEALCKVLRLVELRFTVAGEIDELTGKLAELLDHLSKASSVSKCVPWLIRRLNNVTVELQRLMASESIKDAAIAQCLKQYAQDIDSFLIQFNARTNIEGLQKLDELTAIAVSLQREAGLVETITIIDPFGCPQRFIKTDMTNRELSQERSPSVPTSKEDDVVRWECIGGLAVGTVQLVRKRDETEEQLYTTTCFRKRRRDESEKKYIKELTLEFCISSTLQHPNIVKTVDLVQDEKMDWYQVKEFLPGGDLSAAISKGGMSQGEVECCFKQVLKGVSYLHSQGVAHRDLKPENLFFDARGQLKIGEYGAATVYRLPWETTVHMSSGLWGSFACVAPEQFLKKRKHHYDL</sequence>
<protein>
    <recommendedName>
        <fullName evidence="3">Protein kinase domain-containing protein</fullName>
    </recommendedName>
</protein>
<keyword evidence="2" id="KW-0067">ATP-binding</keyword>
<dbReference type="GO" id="GO:0000226">
    <property type="term" value="P:microtubule cytoskeleton organization"/>
    <property type="evidence" value="ECO:0007669"/>
    <property type="project" value="TreeGrafter"/>
</dbReference>
<dbReference type="InterPro" id="IPR000719">
    <property type="entry name" value="Prot_kinase_dom"/>
</dbReference>
<dbReference type="AlphaFoldDB" id="A0A4Q2D3Q8"/>
<evidence type="ECO:0000256" key="2">
    <source>
        <dbReference type="ARBA" id="ARBA00022840"/>
    </source>
</evidence>
<accession>A0A4Q2D3Q8</accession>